<accession>A0A538SFH3</accession>
<dbReference type="FunFam" id="1.20.58.930:FF:000002">
    <property type="entry name" value="Biosynthetic arginine decarboxylase"/>
    <property type="match status" value="1"/>
</dbReference>
<dbReference type="PROSITE" id="PS00879">
    <property type="entry name" value="ODR_DC_2_2"/>
    <property type="match status" value="1"/>
</dbReference>
<comment type="cofactor">
    <cofactor evidence="1 13 14">
        <name>pyridoxal 5'-phosphate</name>
        <dbReference type="ChEBI" id="CHEBI:597326"/>
    </cofactor>
</comment>
<keyword evidence="10 13" id="KW-0620">Polyamine biosynthesis</keyword>
<keyword evidence="7 13" id="KW-0460">Magnesium</keyword>
<dbReference type="CDD" id="cd06830">
    <property type="entry name" value="PLPDE_III_ADC"/>
    <property type="match status" value="1"/>
</dbReference>
<evidence type="ECO:0000256" key="14">
    <source>
        <dbReference type="PIRSR" id="PIRSR001336-50"/>
    </source>
</evidence>
<dbReference type="InterPro" id="IPR022653">
    <property type="entry name" value="De-COase2_pyr-phos_BS"/>
</dbReference>
<evidence type="ECO:0000313" key="20">
    <source>
        <dbReference type="EMBL" id="TMQ50125.1"/>
    </source>
</evidence>
<dbReference type="Gene3D" id="1.20.58.930">
    <property type="match status" value="1"/>
</dbReference>
<dbReference type="AlphaFoldDB" id="A0A538SFH3"/>
<dbReference type="InterPro" id="IPR009006">
    <property type="entry name" value="Ala_racemase/Decarboxylase_C"/>
</dbReference>
<evidence type="ECO:0000256" key="11">
    <source>
        <dbReference type="ARBA" id="ARBA00023239"/>
    </source>
</evidence>
<keyword evidence="5 13" id="KW-0479">Metal-binding</keyword>
<dbReference type="Pfam" id="PF17944">
    <property type="entry name" value="Arg_decarbox_C"/>
    <property type="match status" value="1"/>
</dbReference>
<dbReference type="PANTHER" id="PTHR43295">
    <property type="entry name" value="ARGININE DECARBOXYLASE"/>
    <property type="match status" value="1"/>
</dbReference>
<dbReference type="NCBIfam" id="TIGR01273">
    <property type="entry name" value="speA"/>
    <property type="match status" value="1"/>
</dbReference>
<feature type="compositionally biased region" description="Polar residues" evidence="16">
    <location>
        <begin position="642"/>
        <end position="651"/>
    </location>
</feature>
<keyword evidence="11 13" id="KW-0456">Lyase</keyword>
<evidence type="ECO:0000256" key="2">
    <source>
        <dbReference type="ARBA" id="ARBA00001946"/>
    </source>
</evidence>
<evidence type="ECO:0000256" key="15">
    <source>
        <dbReference type="PIRSR" id="PIRSR600183-50"/>
    </source>
</evidence>
<evidence type="ECO:0000259" key="17">
    <source>
        <dbReference type="Pfam" id="PF02784"/>
    </source>
</evidence>
<dbReference type="HAMAP" id="MF_01417">
    <property type="entry name" value="SpeA"/>
    <property type="match status" value="1"/>
</dbReference>
<evidence type="ECO:0000313" key="21">
    <source>
        <dbReference type="Proteomes" id="UP000320184"/>
    </source>
</evidence>
<dbReference type="InterPro" id="IPR022657">
    <property type="entry name" value="De-COase2_CS"/>
</dbReference>
<name>A0A538SFH3_UNCEI</name>
<dbReference type="InterPro" id="IPR029066">
    <property type="entry name" value="PLP-binding_barrel"/>
</dbReference>
<evidence type="ECO:0000256" key="5">
    <source>
        <dbReference type="ARBA" id="ARBA00022723"/>
    </source>
</evidence>
<dbReference type="UniPathway" id="UPA00186">
    <property type="reaction ID" value="UER00284"/>
</dbReference>
<dbReference type="PRINTS" id="PR01179">
    <property type="entry name" value="ODADCRBXLASE"/>
</dbReference>
<dbReference type="InterPro" id="IPR002985">
    <property type="entry name" value="Arg_decrbxlase"/>
</dbReference>
<dbReference type="PANTHER" id="PTHR43295:SF9">
    <property type="entry name" value="BIOSYNTHETIC ARGININE DECARBOXYLASE"/>
    <property type="match status" value="1"/>
</dbReference>
<keyword evidence="9 13" id="KW-0745">Spermidine biosynthesis</keyword>
<evidence type="ECO:0000256" key="7">
    <source>
        <dbReference type="ARBA" id="ARBA00022842"/>
    </source>
</evidence>
<dbReference type="PIRSF" id="PIRSF001336">
    <property type="entry name" value="Arg_decrbxlase"/>
    <property type="match status" value="1"/>
</dbReference>
<evidence type="ECO:0000256" key="13">
    <source>
        <dbReference type="HAMAP-Rule" id="MF_01417"/>
    </source>
</evidence>
<dbReference type="GO" id="GO:0008792">
    <property type="term" value="F:arginine decarboxylase activity"/>
    <property type="evidence" value="ECO:0007669"/>
    <property type="project" value="UniProtKB-UniRule"/>
</dbReference>
<feature type="domain" description="Arginine decarboxylase helical bundle" evidence="18">
    <location>
        <begin position="368"/>
        <end position="448"/>
    </location>
</feature>
<evidence type="ECO:0000256" key="3">
    <source>
        <dbReference type="ARBA" id="ARBA00002257"/>
    </source>
</evidence>
<comment type="similarity">
    <text evidence="4 13">Belongs to the Orn/Lys/Arg decarboxylase class-II family. SpeA subfamily.</text>
</comment>
<evidence type="ECO:0000259" key="19">
    <source>
        <dbReference type="Pfam" id="PF17944"/>
    </source>
</evidence>
<dbReference type="NCBIfam" id="NF003763">
    <property type="entry name" value="PRK05354.1"/>
    <property type="match status" value="1"/>
</dbReference>
<dbReference type="Gene3D" id="3.20.20.10">
    <property type="entry name" value="Alanine racemase"/>
    <property type="match status" value="1"/>
</dbReference>
<dbReference type="SUPFAM" id="SSF50621">
    <property type="entry name" value="Alanine racemase C-terminal domain-like"/>
    <property type="match status" value="1"/>
</dbReference>
<evidence type="ECO:0000259" key="18">
    <source>
        <dbReference type="Pfam" id="PF17810"/>
    </source>
</evidence>
<sequence>MRGWTTQDSSALYNVPGWSSGYFRINDAGHIEVTPSGPDGPSVDLYDLVLDLQRRGLGMPLLMRFSDILHSRVRTLVGCFDNAIREYGYRGRYRGVYPIKVNQQHHVVEELVGFGRPYGLGLEAGSKPELLAGLALLDNPDSLLVLNGYKDVDYVETALLSQKLGRYPIVVIDRYREFELLLQVATRLGIRPHIGVRAKLTTRGAGKWMESTGDRSKFGLTATEIVLLVDKLREAQMLDCLELVHFHIGSQISAVRAIKDAMTEACRIYVELARAGAGLKFLDVGGGLGVDYDGSSTNWPSSANYTMQEYANDVVAAVQEACEVAGIEHPDIVSESGRALVAHHSVLVFNILDVNEVLAGQSPPKVEKDEHPVIHQLVETWRSVSRKNFQEAYHDALQLKEQATSLFNVGLLDLRGRARVEQLFWGCCEAILKIIRELDYVPDDLEGLEKGLADTYYGNFSVFQSAPDHWAVKQLFPTMPLHRLNERPSRRGVIADLTCDSDGKMDQFIELRDVKNSLELHPFNGDEYYIGVFLVGAYQEILGDLHNLFGDTNAVHIALDETGYRIAHVVEGDSVTEVLGYVQYQRQYLVQRVRQANEEALRRGLLTFEESALLMRRFEDGLSGYTYLEKEEPAPRIANGTKGLTSVSQSPGAEPAVPAERAVTGAASSKESLPSGERRANPRPPARA</sequence>
<dbReference type="Gene3D" id="2.40.37.10">
    <property type="entry name" value="Lyase, Ornithine Decarboxylase, Chain A, domain 1"/>
    <property type="match status" value="1"/>
</dbReference>
<evidence type="ECO:0000256" key="4">
    <source>
        <dbReference type="ARBA" id="ARBA00008357"/>
    </source>
</evidence>
<evidence type="ECO:0000256" key="9">
    <source>
        <dbReference type="ARBA" id="ARBA00023066"/>
    </source>
</evidence>
<dbReference type="GO" id="GO:0006527">
    <property type="term" value="P:L-arginine catabolic process"/>
    <property type="evidence" value="ECO:0007669"/>
    <property type="project" value="InterPro"/>
</dbReference>
<dbReference type="EC" id="4.1.1.19" evidence="13"/>
<comment type="cofactor">
    <cofactor evidence="2 13">
        <name>Mg(2+)</name>
        <dbReference type="ChEBI" id="CHEBI:18420"/>
    </cofactor>
</comment>
<feature type="domain" description="Orn/DAP/Arg decarboxylase 2 N-terminal" evidence="17">
    <location>
        <begin position="92"/>
        <end position="342"/>
    </location>
</feature>
<comment type="pathway">
    <text evidence="13">Amine and polyamine biosynthesis; agmatine biosynthesis; agmatine from L-arginine: step 1/1.</text>
</comment>
<proteinExistence type="inferred from homology"/>
<feature type="active site" description="Proton donor" evidence="15">
    <location>
        <position position="499"/>
    </location>
</feature>
<dbReference type="SUPFAM" id="SSF51419">
    <property type="entry name" value="PLP-binding barrel"/>
    <property type="match status" value="1"/>
</dbReference>
<keyword evidence="8 13" id="KW-0663">Pyridoxal phosphate</keyword>
<dbReference type="GO" id="GO:0046872">
    <property type="term" value="F:metal ion binding"/>
    <property type="evidence" value="ECO:0007669"/>
    <property type="project" value="UniProtKB-KW"/>
</dbReference>
<dbReference type="Pfam" id="PF02784">
    <property type="entry name" value="Orn_Arg_deC_N"/>
    <property type="match status" value="1"/>
</dbReference>
<dbReference type="EMBL" id="VBOT01000106">
    <property type="protein sequence ID" value="TMQ50125.1"/>
    <property type="molecule type" value="Genomic_DNA"/>
</dbReference>
<dbReference type="PROSITE" id="PS00878">
    <property type="entry name" value="ODR_DC_2_1"/>
    <property type="match status" value="1"/>
</dbReference>
<dbReference type="PRINTS" id="PR01180">
    <property type="entry name" value="ARGDCRBXLASE"/>
</dbReference>
<evidence type="ECO:0000256" key="6">
    <source>
        <dbReference type="ARBA" id="ARBA00022793"/>
    </source>
</evidence>
<evidence type="ECO:0000256" key="10">
    <source>
        <dbReference type="ARBA" id="ARBA00023115"/>
    </source>
</evidence>
<organism evidence="20 21">
    <name type="scientific">Eiseniibacteriota bacterium</name>
    <dbReference type="NCBI Taxonomy" id="2212470"/>
    <lineage>
        <taxon>Bacteria</taxon>
        <taxon>Candidatus Eiseniibacteriota</taxon>
    </lineage>
</organism>
<gene>
    <name evidence="13 20" type="primary">speA</name>
    <name evidence="20" type="ORF">E6K73_08640</name>
</gene>
<feature type="binding site" evidence="13">
    <location>
        <begin position="282"/>
        <end position="292"/>
    </location>
    <ligand>
        <name>substrate</name>
    </ligand>
</feature>
<comment type="caution">
    <text evidence="20">The sequence shown here is derived from an EMBL/GenBank/DDBJ whole genome shotgun (WGS) entry which is preliminary data.</text>
</comment>
<feature type="modified residue" description="N6-(pyridoxal phosphate)lysine" evidence="13 14">
    <location>
        <position position="100"/>
    </location>
</feature>
<evidence type="ECO:0000256" key="12">
    <source>
        <dbReference type="ARBA" id="ARBA00049309"/>
    </source>
</evidence>
<dbReference type="Gene3D" id="1.10.287.3440">
    <property type="match status" value="1"/>
</dbReference>
<dbReference type="Proteomes" id="UP000320184">
    <property type="component" value="Unassembled WGS sequence"/>
</dbReference>
<dbReference type="InterPro" id="IPR022644">
    <property type="entry name" value="De-COase2_N"/>
</dbReference>
<comment type="function">
    <text evidence="3 13">Catalyzes the biosynthesis of agmatine from arginine.</text>
</comment>
<keyword evidence="6 13" id="KW-0210">Decarboxylase</keyword>
<dbReference type="Pfam" id="PF17810">
    <property type="entry name" value="Arg_decarb_HB"/>
    <property type="match status" value="1"/>
</dbReference>
<feature type="domain" description="Arginine decarboxylase C-terminal helical" evidence="19">
    <location>
        <begin position="575"/>
        <end position="628"/>
    </location>
</feature>
<dbReference type="InterPro" id="IPR040634">
    <property type="entry name" value="Arg_decarb_HB"/>
</dbReference>
<protein>
    <recommendedName>
        <fullName evidence="13">Biosynthetic arginine decarboxylase</fullName>
        <shortName evidence="13">ADC</shortName>
        <ecNumber evidence="13">4.1.1.19</ecNumber>
    </recommendedName>
</protein>
<evidence type="ECO:0000256" key="16">
    <source>
        <dbReference type="SAM" id="MobiDB-lite"/>
    </source>
</evidence>
<feature type="region of interest" description="Disordered" evidence="16">
    <location>
        <begin position="636"/>
        <end position="688"/>
    </location>
</feature>
<reference evidence="20 21" key="1">
    <citation type="journal article" date="2019" name="Nat. Microbiol.">
        <title>Mediterranean grassland soil C-N compound turnover is dependent on rainfall and depth, and is mediated by genomically divergent microorganisms.</title>
        <authorList>
            <person name="Diamond S."/>
            <person name="Andeer P.F."/>
            <person name="Li Z."/>
            <person name="Crits-Christoph A."/>
            <person name="Burstein D."/>
            <person name="Anantharaman K."/>
            <person name="Lane K.R."/>
            <person name="Thomas B.C."/>
            <person name="Pan C."/>
            <person name="Northen T.R."/>
            <person name="Banfield J.F."/>
        </authorList>
    </citation>
    <scope>NUCLEOTIDE SEQUENCE [LARGE SCALE GENOMIC DNA]</scope>
    <source>
        <strain evidence="20">WS_3</strain>
    </source>
</reference>
<evidence type="ECO:0000256" key="8">
    <source>
        <dbReference type="ARBA" id="ARBA00022898"/>
    </source>
</evidence>
<dbReference type="InterPro" id="IPR041128">
    <property type="entry name" value="Arg_decarbox_C"/>
</dbReference>
<evidence type="ECO:0000256" key="1">
    <source>
        <dbReference type="ARBA" id="ARBA00001933"/>
    </source>
</evidence>
<comment type="catalytic activity">
    <reaction evidence="12 13">
        <text>L-arginine + H(+) = agmatine + CO2</text>
        <dbReference type="Rhea" id="RHEA:17641"/>
        <dbReference type="ChEBI" id="CHEBI:15378"/>
        <dbReference type="ChEBI" id="CHEBI:16526"/>
        <dbReference type="ChEBI" id="CHEBI:32682"/>
        <dbReference type="ChEBI" id="CHEBI:58145"/>
        <dbReference type="EC" id="4.1.1.19"/>
    </reaction>
</comment>
<dbReference type="GO" id="GO:0008295">
    <property type="term" value="P:spermidine biosynthetic process"/>
    <property type="evidence" value="ECO:0007669"/>
    <property type="project" value="UniProtKB-UniRule"/>
</dbReference>
<dbReference type="InterPro" id="IPR000183">
    <property type="entry name" value="Orn/DAP/Arg_de-COase"/>
</dbReference>